<proteinExistence type="predicted"/>
<evidence type="ECO:0000313" key="2">
    <source>
        <dbReference type="Proteomes" id="UP000054217"/>
    </source>
</evidence>
<dbReference type="HOGENOM" id="CLU_1865946_0_0_1"/>
<name>A0A0C3PAV7_PISTI</name>
<reference evidence="1 2" key="1">
    <citation type="submission" date="2014-04" db="EMBL/GenBank/DDBJ databases">
        <authorList>
            <consortium name="DOE Joint Genome Institute"/>
            <person name="Kuo A."/>
            <person name="Kohler A."/>
            <person name="Costa M.D."/>
            <person name="Nagy L.G."/>
            <person name="Floudas D."/>
            <person name="Copeland A."/>
            <person name="Barry K.W."/>
            <person name="Cichocki N."/>
            <person name="Veneault-Fourrey C."/>
            <person name="LaButti K."/>
            <person name="Lindquist E.A."/>
            <person name="Lipzen A."/>
            <person name="Lundell T."/>
            <person name="Morin E."/>
            <person name="Murat C."/>
            <person name="Sun H."/>
            <person name="Tunlid A."/>
            <person name="Henrissat B."/>
            <person name="Grigoriev I.V."/>
            <person name="Hibbett D.S."/>
            <person name="Martin F."/>
            <person name="Nordberg H.P."/>
            <person name="Cantor M.N."/>
            <person name="Hua S.X."/>
        </authorList>
    </citation>
    <scope>NUCLEOTIDE SEQUENCE [LARGE SCALE GENOMIC DNA]</scope>
    <source>
        <strain evidence="1 2">Marx 270</strain>
    </source>
</reference>
<dbReference type="EMBL" id="KN831969">
    <property type="protein sequence ID" value="KIO04774.1"/>
    <property type="molecule type" value="Genomic_DNA"/>
</dbReference>
<protein>
    <submittedName>
        <fullName evidence="1">Uncharacterized protein</fullName>
    </submittedName>
</protein>
<evidence type="ECO:0000313" key="1">
    <source>
        <dbReference type="EMBL" id="KIO04774.1"/>
    </source>
</evidence>
<organism evidence="1 2">
    <name type="scientific">Pisolithus tinctorius Marx 270</name>
    <dbReference type="NCBI Taxonomy" id="870435"/>
    <lineage>
        <taxon>Eukaryota</taxon>
        <taxon>Fungi</taxon>
        <taxon>Dikarya</taxon>
        <taxon>Basidiomycota</taxon>
        <taxon>Agaricomycotina</taxon>
        <taxon>Agaricomycetes</taxon>
        <taxon>Agaricomycetidae</taxon>
        <taxon>Boletales</taxon>
        <taxon>Sclerodermatineae</taxon>
        <taxon>Pisolithaceae</taxon>
        <taxon>Pisolithus</taxon>
    </lineage>
</organism>
<gene>
    <name evidence="1" type="ORF">M404DRAFT_539889</name>
</gene>
<sequence>MSVIRTTIHPTSAVLRVRHLFYCTSDSSAKHAARSASARKSLACRSAIVWFSTLTTAPPQCPVSHHCRNFEKRAARPAPPRKSLACRSTIVWLSILMTAPPQCAVSLCVETSKNVLHVQHPHENHWSTEARLSGFPY</sequence>
<dbReference type="InParanoid" id="A0A0C3PAV7"/>
<keyword evidence="2" id="KW-1185">Reference proteome</keyword>
<dbReference type="AlphaFoldDB" id="A0A0C3PAV7"/>
<reference evidence="2" key="2">
    <citation type="submission" date="2015-01" db="EMBL/GenBank/DDBJ databases">
        <title>Evolutionary Origins and Diversification of the Mycorrhizal Mutualists.</title>
        <authorList>
            <consortium name="DOE Joint Genome Institute"/>
            <consortium name="Mycorrhizal Genomics Consortium"/>
            <person name="Kohler A."/>
            <person name="Kuo A."/>
            <person name="Nagy L.G."/>
            <person name="Floudas D."/>
            <person name="Copeland A."/>
            <person name="Barry K.W."/>
            <person name="Cichocki N."/>
            <person name="Veneault-Fourrey C."/>
            <person name="LaButti K."/>
            <person name="Lindquist E.A."/>
            <person name="Lipzen A."/>
            <person name="Lundell T."/>
            <person name="Morin E."/>
            <person name="Murat C."/>
            <person name="Riley R."/>
            <person name="Ohm R."/>
            <person name="Sun H."/>
            <person name="Tunlid A."/>
            <person name="Henrissat B."/>
            <person name="Grigoriev I.V."/>
            <person name="Hibbett D.S."/>
            <person name="Martin F."/>
        </authorList>
    </citation>
    <scope>NUCLEOTIDE SEQUENCE [LARGE SCALE GENOMIC DNA]</scope>
    <source>
        <strain evidence="2">Marx 270</strain>
    </source>
</reference>
<accession>A0A0C3PAV7</accession>
<dbReference type="Proteomes" id="UP000054217">
    <property type="component" value="Unassembled WGS sequence"/>
</dbReference>